<evidence type="ECO:0000256" key="20">
    <source>
        <dbReference type="ARBA" id="ARBA00046467"/>
    </source>
</evidence>
<keyword evidence="8 23" id="KW-0547">Nucleotide-binding</keyword>
<feature type="active site" description="Glycyl thioester intermediate" evidence="22">
    <location>
        <position position="85"/>
    </location>
</feature>
<dbReference type="PROSITE" id="PS50127">
    <property type="entry name" value="UBC_2"/>
    <property type="match status" value="1"/>
</dbReference>
<dbReference type="GO" id="GO:0003677">
    <property type="term" value="F:DNA binding"/>
    <property type="evidence" value="ECO:0007669"/>
    <property type="project" value="UniProtKB-UniRule"/>
</dbReference>
<proteinExistence type="inferred from homology"/>
<evidence type="ECO:0000256" key="7">
    <source>
        <dbReference type="ARBA" id="ARBA00022737"/>
    </source>
</evidence>
<dbReference type="GeneTree" id="ENSGT00940000155109"/>
<keyword evidence="7" id="KW-0677">Repeat</keyword>
<evidence type="ECO:0000256" key="18">
    <source>
        <dbReference type="ARBA" id="ARBA00040582"/>
    </source>
</evidence>
<dbReference type="PROSITE" id="PS50118">
    <property type="entry name" value="HMG_BOX_2"/>
    <property type="match status" value="2"/>
</dbReference>
<dbReference type="InterPro" id="IPR016135">
    <property type="entry name" value="UBQ-conjugating_enzyme/RWD"/>
</dbReference>
<protein>
    <recommendedName>
        <fullName evidence="18">Transcription factor A, mitochondrial</fullName>
        <ecNumber evidence="4">2.3.2.23</ecNumber>
    </recommendedName>
</protein>
<feature type="domain" description="HMG box" evidence="26">
    <location>
        <begin position="260"/>
        <end position="324"/>
    </location>
</feature>
<reference evidence="28 29" key="1">
    <citation type="journal article" date="2010" name="PLoS Biol.">
        <title>Multi-platform next-generation sequencing of the domestic turkey (Meleagris gallopavo): genome assembly and analysis.</title>
        <authorList>
            <person name="Dalloul R.A."/>
            <person name="Long J.A."/>
            <person name="Zimin A.V."/>
            <person name="Aslam L."/>
            <person name="Beal K."/>
            <person name="Blomberg L.A."/>
            <person name="Bouffard P."/>
            <person name="Burt D.W."/>
            <person name="Crasta O."/>
            <person name="Crooijmans R.P."/>
            <person name="Cooper K."/>
            <person name="Coulombe R.A."/>
            <person name="De S."/>
            <person name="Delany M.E."/>
            <person name="Dodgson J.B."/>
            <person name="Dong J.J."/>
            <person name="Evans C."/>
            <person name="Frederickson K.M."/>
            <person name="Flicek P."/>
            <person name="Florea L."/>
            <person name="Folkerts O."/>
            <person name="Groenen M.A."/>
            <person name="Harkins T.T."/>
            <person name="Herrero J."/>
            <person name="Hoffmann S."/>
            <person name="Megens H.J."/>
            <person name="Jiang A."/>
            <person name="de Jong P."/>
            <person name="Kaiser P."/>
            <person name="Kim H."/>
            <person name="Kim K.W."/>
            <person name="Kim S."/>
            <person name="Langenberger D."/>
            <person name="Lee M.K."/>
            <person name="Lee T."/>
            <person name="Mane S."/>
            <person name="Marcais G."/>
            <person name="Marz M."/>
            <person name="McElroy A.P."/>
            <person name="Modise T."/>
            <person name="Nefedov M."/>
            <person name="Notredame C."/>
            <person name="Paton I.R."/>
            <person name="Payne W.S."/>
            <person name="Pertea G."/>
            <person name="Prickett D."/>
            <person name="Puiu D."/>
            <person name="Qioa D."/>
            <person name="Raineri E."/>
            <person name="Ruffier M."/>
            <person name="Salzberg S.L."/>
            <person name="Schatz M.C."/>
            <person name="Scheuring C."/>
            <person name="Schmidt C.J."/>
            <person name="Schroeder S."/>
            <person name="Searle S.M."/>
            <person name="Smith E.J."/>
            <person name="Smith J."/>
            <person name="Sonstegard T.S."/>
            <person name="Stadler P.F."/>
            <person name="Tafer H."/>
            <person name="Tu Z.J."/>
            <person name="Van Tassell C.P."/>
            <person name="Vilella A.J."/>
            <person name="Williams K.P."/>
            <person name="Yorke J.A."/>
            <person name="Zhang L."/>
            <person name="Zhang H.B."/>
            <person name="Zhang X."/>
            <person name="Zhang Y."/>
            <person name="Reed K.M."/>
        </authorList>
    </citation>
    <scope>NUCLEOTIDE SEQUENCE [LARGE SCALE GENOMIC DNA]</scope>
</reference>
<comment type="similarity">
    <text evidence="23">Belongs to the ubiquitin-conjugating enzyme family.</text>
</comment>
<evidence type="ECO:0000256" key="17">
    <source>
        <dbReference type="ARBA" id="ARBA00023271"/>
    </source>
</evidence>
<evidence type="ECO:0000256" key="9">
    <source>
        <dbReference type="ARBA" id="ARBA00022786"/>
    </source>
</evidence>
<evidence type="ECO:0000256" key="14">
    <source>
        <dbReference type="ARBA" id="ARBA00023128"/>
    </source>
</evidence>
<dbReference type="CDD" id="cd23792">
    <property type="entry name" value="UBCc_UBE2D"/>
    <property type="match status" value="1"/>
</dbReference>
<dbReference type="Proteomes" id="UP000001645">
    <property type="component" value="Chromosome 8"/>
</dbReference>
<dbReference type="SUPFAM" id="SSF47095">
    <property type="entry name" value="HMG-box"/>
    <property type="match status" value="2"/>
</dbReference>
<evidence type="ECO:0000256" key="1">
    <source>
        <dbReference type="ARBA" id="ARBA00000485"/>
    </source>
</evidence>
<evidence type="ECO:0000256" key="8">
    <source>
        <dbReference type="ARBA" id="ARBA00022741"/>
    </source>
</evidence>
<dbReference type="Bgee" id="ENSMGAG00000001343">
    <property type="expression patterns" value="Expressed in ovary and 17 other cell types or tissues"/>
</dbReference>
<comment type="subunit">
    <text evidence="20">Monomer; binds DNA as a monomer. Homodimer. Component of the mitochondrial transcription initiation complex, composed at least of TFB2M, TFAM and POLRMT. In this complex TFAM recruits POLRMT to the promoter whereas TFB2M induces structural changes in POLRMT to enable promoter opening and trapping of the DNA non-template strand. Upon metabolic stress, forms a complex composed of FOXO3, SIRT3, TFAM and POLRMT. Interacts with TFB1M and TFB2M. Interacts with CLPX; this enhances DNA-binding.</text>
</comment>
<name>A0A803XV40_MELGA</name>
<dbReference type="Gene3D" id="3.10.110.10">
    <property type="entry name" value="Ubiquitin Conjugating Enzyme"/>
    <property type="match status" value="1"/>
</dbReference>
<evidence type="ECO:0000256" key="11">
    <source>
        <dbReference type="ARBA" id="ARBA00022946"/>
    </source>
</evidence>
<organism evidence="28 29">
    <name type="scientific">Meleagris gallopavo</name>
    <name type="common">Wild turkey</name>
    <dbReference type="NCBI Taxonomy" id="9103"/>
    <lineage>
        <taxon>Eukaryota</taxon>
        <taxon>Metazoa</taxon>
        <taxon>Chordata</taxon>
        <taxon>Craniata</taxon>
        <taxon>Vertebrata</taxon>
        <taxon>Euteleostomi</taxon>
        <taxon>Archelosauria</taxon>
        <taxon>Archosauria</taxon>
        <taxon>Dinosauria</taxon>
        <taxon>Saurischia</taxon>
        <taxon>Theropoda</taxon>
        <taxon>Coelurosauria</taxon>
        <taxon>Aves</taxon>
        <taxon>Neognathae</taxon>
        <taxon>Galloanserae</taxon>
        <taxon>Galliformes</taxon>
        <taxon>Phasianidae</taxon>
        <taxon>Meleagridinae</taxon>
        <taxon>Meleagris</taxon>
    </lineage>
</organism>
<keyword evidence="10 23" id="KW-0067">ATP-binding</keyword>
<keyword evidence="9 23" id="KW-0833">Ubl conjugation pathway</keyword>
<keyword evidence="14" id="KW-0496">Mitochondrion</keyword>
<keyword evidence="29" id="KW-1185">Reference proteome</keyword>
<dbReference type="FunFam" id="1.10.30.10:FF:000043">
    <property type="entry name" value="Transcription factor A, mitochondrial"/>
    <property type="match status" value="1"/>
</dbReference>
<dbReference type="InParanoid" id="A0A803XV40"/>
<dbReference type="InterPro" id="IPR036910">
    <property type="entry name" value="HMG_box_dom_sf"/>
</dbReference>
<feature type="DNA-binding region" description="HMG box" evidence="21">
    <location>
        <begin position="260"/>
        <end position="324"/>
    </location>
</feature>
<comment type="function">
    <text evidence="19">Binds to the mitochondrial light strand promoter and functions in mitochondrial transcription regulation. Component of the mitochondrial transcription initiation complex, composed at least of TFB2M, TFAM and POLRMT that is required for basal transcription of mitochondrial DNA. In this complex, TFAM recruits POLRMT to a specific promoter whereas TFB2M induces structural changes in POLRMT to enable promoter opening and trapping of the DNA non-template strand. Required for accurate and efficient promoter recognition by the mitochondrial RNA polymerase. Promotes transcription initiation from the HSP1 and the light strand promoter by binding immediately upstream of transcriptional start sites. Is able to unwind DNA. Bends the mitochondrial light strand promoter DNA into a U-turn shape via its HMG boxes. Required for maintenance of normal levels of mitochondrial DNA. May play a role in organizing and compacting mitochondrial DNA.</text>
</comment>
<evidence type="ECO:0000256" key="15">
    <source>
        <dbReference type="ARBA" id="ARBA00023159"/>
    </source>
</evidence>
<reference evidence="28" key="2">
    <citation type="submission" date="2025-08" db="UniProtKB">
        <authorList>
            <consortium name="Ensembl"/>
        </authorList>
    </citation>
    <scope>IDENTIFICATION</scope>
</reference>
<evidence type="ECO:0000256" key="13">
    <source>
        <dbReference type="ARBA" id="ARBA00023125"/>
    </source>
</evidence>
<evidence type="ECO:0000256" key="22">
    <source>
        <dbReference type="PROSITE-ProRule" id="PRU10133"/>
    </source>
</evidence>
<dbReference type="CDD" id="cd21987">
    <property type="entry name" value="HMG-box_TFAM_rpt2"/>
    <property type="match status" value="1"/>
</dbReference>
<feature type="coiled-coil region" evidence="24">
    <location>
        <begin position="306"/>
        <end position="333"/>
    </location>
</feature>
<comment type="pathway">
    <text evidence="3">Protein modification; protein ubiquitination.</text>
</comment>
<dbReference type="SUPFAM" id="SSF54495">
    <property type="entry name" value="UBC-like"/>
    <property type="match status" value="1"/>
</dbReference>
<dbReference type="FunFam" id="3.10.110.10:FF:000101">
    <property type="entry name" value="Ubiquitin-conjugating enzyme E2 D2"/>
    <property type="match status" value="1"/>
</dbReference>
<feature type="compositionally biased region" description="Basic and acidic residues" evidence="25">
    <location>
        <begin position="357"/>
        <end position="372"/>
    </location>
</feature>
<evidence type="ECO:0000256" key="10">
    <source>
        <dbReference type="ARBA" id="ARBA00022840"/>
    </source>
</evidence>
<dbReference type="PANTHER" id="PTHR24068">
    <property type="entry name" value="UBIQUITIN-CONJUGATING ENZYME E2"/>
    <property type="match status" value="1"/>
</dbReference>
<keyword evidence="21" id="KW-0539">Nucleus</keyword>
<dbReference type="Ensembl" id="ENSMGAT00000034588.1">
    <property type="protein sequence ID" value="ENSMGAP00000023386.1"/>
    <property type="gene ID" value="ENSMGAG00000001343.3"/>
</dbReference>
<evidence type="ECO:0000256" key="23">
    <source>
        <dbReference type="RuleBase" id="RU362109"/>
    </source>
</evidence>
<dbReference type="GO" id="GO:0005634">
    <property type="term" value="C:nucleus"/>
    <property type="evidence" value="ECO:0007669"/>
    <property type="project" value="UniProtKB-UniRule"/>
</dbReference>
<keyword evidence="17" id="KW-1135">Mitochondrion nucleoid</keyword>
<accession>A0A803XV40</accession>
<dbReference type="InterPro" id="IPR023313">
    <property type="entry name" value="UBQ-conjugating_AS"/>
</dbReference>
<keyword evidence="5" id="KW-0597">Phosphoprotein</keyword>
<dbReference type="PROSITE" id="PS00183">
    <property type="entry name" value="UBC_1"/>
    <property type="match status" value="1"/>
</dbReference>
<dbReference type="InterPro" id="IPR000608">
    <property type="entry name" value="UBC"/>
</dbReference>
<dbReference type="GO" id="GO:0005524">
    <property type="term" value="F:ATP binding"/>
    <property type="evidence" value="ECO:0007669"/>
    <property type="project" value="UniProtKB-UniRule"/>
</dbReference>
<evidence type="ECO:0000313" key="28">
    <source>
        <dbReference type="Ensembl" id="ENSMGAP00000023386.1"/>
    </source>
</evidence>
<evidence type="ECO:0000256" key="6">
    <source>
        <dbReference type="ARBA" id="ARBA00022679"/>
    </source>
</evidence>
<keyword evidence="6" id="KW-0808">Transferase</keyword>
<evidence type="ECO:0000256" key="16">
    <source>
        <dbReference type="ARBA" id="ARBA00023163"/>
    </source>
</evidence>
<evidence type="ECO:0000256" key="21">
    <source>
        <dbReference type="PROSITE-ProRule" id="PRU00267"/>
    </source>
</evidence>
<feature type="domain" description="UBC core" evidence="27">
    <location>
        <begin position="1"/>
        <end position="153"/>
    </location>
</feature>
<keyword evidence="11" id="KW-0809">Transit peptide</keyword>
<comment type="catalytic activity">
    <reaction evidence="1">
        <text>S-ubiquitinyl-[E1 ubiquitin-activating enzyme]-L-cysteine + [E2 ubiquitin-conjugating enzyme]-L-cysteine = [E1 ubiquitin-activating enzyme]-L-cysteine + S-ubiquitinyl-[E2 ubiquitin-conjugating enzyme]-L-cysteine.</text>
        <dbReference type="EC" id="2.3.2.23"/>
    </reaction>
</comment>
<evidence type="ECO:0000256" key="3">
    <source>
        <dbReference type="ARBA" id="ARBA00004906"/>
    </source>
</evidence>
<keyword evidence="16" id="KW-0804">Transcription</keyword>
<evidence type="ECO:0000256" key="2">
    <source>
        <dbReference type="ARBA" id="ARBA00004436"/>
    </source>
</evidence>
<keyword evidence="24" id="KW-0175">Coiled coil</keyword>
<sequence length="372" mass="42442">MALKRIQKELSDLQRDPPAHCSAGPVGDDLFHWQATIMGPPDSAYQGGVFFLTVHFPTDYPFKPPKIAFTTKIYHPNINSNGSICLDILRSQWSPALTVSKVLLSICSLLCDPNPDDPLVPDIAQIYKSDKEKGCGVGRAAEAGCCRTMSSAERPKRPLSAYFRFLRDNQPAFRQQNPDLNSLELVKKLAGVWRELPASQKQVYEEARKTDWRKYEEQLAAYKAQLTPAQAAALKEERRKRLAKRRSFRIKRELTVLGKPKRPRSGFNIFVSENFQQSKGLSPTAKLKQLFETWQNLSSSQKQPYLQLAQDDKVRYQNEMKSWEAKMVELGREDLIRSREQRPKKKTDTAQEGSKASLRESLAKLKLKKSEE</sequence>
<gene>
    <name evidence="28" type="primary">UBE2D1</name>
</gene>
<reference evidence="28" key="3">
    <citation type="submission" date="2025-09" db="UniProtKB">
        <authorList>
            <consortium name="Ensembl"/>
        </authorList>
    </citation>
    <scope>IDENTIFICATION</scope>
</reference>
<evidence type="ECO:0000256" key="5">
    <source>
        <dbReference type="ARBA" id="ARBA00022553"/>
    </source>
</evidence>
<dbReference type="EC" id="2.3.2.23" evidence="4"/>
<dbReference type="SMART" id="SM00212">
    <property type="entry name" value="UBCc"/>
    <property type="match status" value="1"/>
</dbReference>
<dbReference type="Pfam" id="PF00505">
    <property type="entry name" value="HMG_box"/>
    <property type="match status" value="2"/>
</dbReference>
<evidence type="ECO:0000256" key="19">
    <source>
        <dbReference type="ARBA" id="ARBA00045216"/>
    </source>
</evidence>
<feature type="region of interest" description="Disordered" evidence="25">
    <location>
        <begin position="335"/>
        <end position="372"/>
    </location>
</feature>
<keyword evidence="13 21" id="KW-0238">DNA-binding</keyword>
<evidence type="ECO:0000256" key="25">
    <source>
        <dbReference type="SAM" id="MobiDB-lite"/>
    </source>
</evidence>
<evidence type="ECO:0000256" key="24">
    <source>
        <dbReference type="SAM" id="Coils"/>
    </source>
</evidence>
<dbReference type="InterPro" id="IPR009071">
    <property type="entry name" value="HMG_box_dom"/>
</dbReference>
<feature type="compositionally biased region" description="Basic and acidic residues" evidence="25">
    <location>
        <begin position="335"/>
        <end position="349"/>
    </location>
</feature>
<dbReference type="OrthoDB" id="7851174at2759"/>
<keyword evidence="12" id="KW-0805">Transcription regulation</keyword>
<dbReference type="GO" id="GO:0061631">
    <property type="term" value="F:ubiquitin conjugating enzyme activity"/>
    <property type="evidence" value="ECO:0007669"/>
    <property type="project" value="UniProtKB-EC"/>
</dbReference>
<dbReference type="AlphaFoldDB" id="A0A803XV40"/>
<evidence type="ECO:0000256" key="4">
    <source>
        <dbReference type="ARBA" id="ARBA00012486"/>
    </source>
</evidence>
<evidence type="ECO:0000256" key="12">
    <source>
        <dbReference type="ARBA" id="ARBA00023015"/>
    </source>
</evidence>
<dbReference type="Gene3D" id="1.10.30.10">
    <property type="entry name" value="High mobility group box domain"/>
    <property type="match status" value="2"/>
</dbReference>
<comment type="subcellular location">
    <subcellularLocation>
        <location evidence="2">Mitochondrion matrix</location>
        <location evidence="2">Mitochondrion nucleoid</location>
    </subcellularLocation>
</comment>
<evidence type="ECO:0000259" key="27">
    <source>
        <dbReference type="PROSITE" id="PS50127"/>
    </source>
</evidence>
<evidence type="ECO:0000259" key="26">
    <source>
        <dbReference type="PROSITE" id="PS50118"/>
    </source>
</evidence>
<dbReference type="CDD" id="cd21986">
    <property type="entry name" value="HMG-box_TFAM_rpt1"/>
    <property type="match status" value="1"/>
</dbReference>
<dbReference type="GO" id="GO:0042645">
    <property type="term" value="C:mitochondrial nucleoid"/>
    <property type="evidence" value="ECO:0007669"/>
    <property type="project" value="UniProtKB-SubCell"/>
</dbReference>
<evidence type="ECO:0000313" key="29">
    <source>
        <dbReference type="Proteomes" id="UP000001645"/>
    </source>
</evidence>
<feature type="DNA-binding region" description="HMG box" evidence="21">
    <location>
        <begin position="155"/>
        <end position="223"/>
    </location>
</feature>
<keyword evidence="15" id="KW-0010">Activator</keyword>
<dbReference type="SMART" id="SM00398">
    <property type="entry name" value="HMG"/>
    <property type="match status" value="2"/>
</dbReference>
<feature type="domain" description="HMG box" evidence="26">
    <location>
        <begin position="155"/>
        <end position="223"/>
    </location>
</feature>
<dbReference type="Pfam" id="PF00179">
    <property type="entry name" value="UQ_con"/>
    <property type="match status" value="1"/>
</dbReference>